<evidence type="ECO:0000256" key="6">
    <source>
        <dbReference type="ARBA" id="ARBA00056497"/>
    </source>
</evidence>
<dbReference type="InterPro" id="IPR015813">
    <property type="entry name" value="Pyrv/PenolPyrv_kinase-like_dom"/>
</dbReference>
<keyword evidence="7 10" id="KW-0479">Metal-binding</keyword>
<dbReference type="Proteomes" id="UP000192140">
    <property type="component" value="Unassembled WGS sequence"/>
</dbReference>
<accession>A0A1S7U9Z7</accession>
<evidence type="ECO:0000256" key="2">
    <source>
        <dbReference type="ARBA" id="ARBA00008676"/>
    </source>
</evidence>
<dbReference type="CDD" id="cd06557">
    <property type="entry name" value="KPHMT-like"/>
    <property type="match status" value="1"/>
</dbReference>
<dbReference type="RefSeq" id="WP_080855231.1">
    <property type="nucleotide sequence ID" value="NZ_LT009777.1"/>
</dbReference>
<gene>
    <name evidence="7 11" type="primary">panB</name>
    <name evidence="11" type="ORF">AGR7A_pAt20309</name>
</gene>
<keyword evidence="7 10" id="KW-0460">Magnesium</keyword>
<dbReference type="InterPro" id="IPR040442">
    <property type="entry name" value="Pyrv_kinase-like_dom_sf"/>
</dbReference>
<evidence type="ECO:0000256" key="5">
    <source>
        <dbReference type="ARBA" id="ARBA00022679"/>
    </source>
</evidence>
<dbReference type="GO" id="GO:0000287">
    <property type="term" value="F:magnesium ion binding"/>
    <property type="evidence" value="ECO:0007669"/>
    <property type="project" value="TreeGrafter"/>
</dbReference>
<keyword evidence="7" id="KW-0963">Cytoplasm</keyword>
<keyword evidence="12" id="KW-1185">Reference proteome</keyword>
<evidence type="ECO:0000256" key="7">
    <source>
        <dbReference type="HAMAP-Rule" id="MF_00156"/>
    </source>
</evidence>
<dbReference type="GO" id="GO:0003864">
    <property type="term" value="F:3-methyl-2-oxobutanoate hydroxymethyltransferase activity"/>
    <property type="evidence" value="ECO:0007669"/>
    <property type="project" value="UniProtKB-UniRule"/>
</dbReference>
<evidence type="ECO:0000256" key="9">
    <source>
        <dbReference type="PIRSR" id="PIRSR000388-2"/>
    </source>
</evidence>
<evidence type="ECO:0000256" key="8">
    <source>
        <dbReference type="PIRSR" id="PIRSR000388-1"/>
    </source>
</evidence>
<sequence>MSVHGNQKRITAPEIRVRKGAEPIVALTAYSALTARYVDPHADIILVGDSLAMAEHGMNSTIGVTLDMMILHGKSVMRGSNRALVVVDLPFGYYEASPEKAFETASRVLQETGCSAVKLEGGAHMAETIGFLTARGIPVMGHVGLTPQSAMTLGGFKVQGRKESDWPKIEADAAAVADAGAFAVVLEGTVEPLAERITGSISVPTIGIGASPKCDGQVLVLEDMLGLSERVPRFVRRFGELGKAADAAIASYAAAVRDRSFPGEEEVYR</sequence>
<dbReference type="EC" id="2.1.2.11" evidence="7"/>
<dbReference type="Pfam" id="PF02548">
    <property type="entry name" value="Pantoate_transf"/>
    <property type="match status" value="1"/>
</dbReference>
<dbReference type="Gene3D" id="3.20.20.60">
    <property type="entry name" value="Phosphoenolpyruvate-binding domains"/>
    <property type="match status" value="1"/>
</dbReference>
<dbReference type="GO" id="GO:0032259">
    <property type="term" value="P:methylation"/>
    <property type="evidence" value="ECO:0007669"/>
    <property type="project" value="UniProtKB-KW"/>
</dbReference>
<comment type="subcellular location">
    <subcellularLocation>
        <location evidence="7">Cytoplasm</location>
    </subcellularLocation>
</comment>
<dbReference type="NCBIfam" id="TIGR00222">
    <property type="entry name" value="panB"/>
    <property type="match status" value="1"/>
</dbReference>
<feature type="binding site" evidence="7 10">
    <location>
        <position position="49"/>
    </location>
    <ligand>
        <name>Mg(2+)</name>
        <dbReference type="ChEBI" id="CHEBI:18420"/>
    </ligand>
</feature>
<feature type="binding site" evidence="7 9">
    <location>
        <position position="118"/>
    </location>
    <ligand>
        <name>3-methyl-2-oxobutanoate</name>
        <dbReference type="ChEBI" id="CHEBI:11851"/>
    </ligand>
</feature>
<keyword evidence="4 7" id="KW-0566">Pantothenate biosynthesis</keyword>
<dbReference type="PIRSF" id="PIRSF000388">
    <property type="entry name" value="Pantoate_hydroxy_MeTrfase"/>
    <property type="match status" value="1"/>
</dbReference>
<dbReference type="NCBIfam" id="NF001452">
    <property type="entry name" value="PRK00311.1"/>
    <property type="match status" value="1"/>
</dbReference>
<organism evidence="11 12">
    <name type="scientific">Agrobacterium deltaense NCPPB 1641</name>
    <dbReference type="NCBI Taxonomy" id="1183425"/>
    <lineage>
        <taxon>Bacteria</taxon>
        <taxon>Pseudomonadati</taxon>
        <taxon>Pseudomonadota</taxon>
        <taxon>Alphaproteobacteria</taxon>
        <taxon>Hyphomicrobiales</taxon>
        <taxon>Rhizobiaceae</taxon>
        <taxon>Rhizobium/Agrobacterium group</taxon>
        <taxon>Agrobacterium</taxon>
    </lineage>
</organism>
<comment type="function">
    <text evidence="6 7">Catalyzes the reversible reaction in which hydroxymethyl group from 5,10-methylenetetrahydrofolate is transferred onto alpha-ketoisovalerate to form ketopantoate.</text>
</comment>
<name>A0A1S7U9Z7_9HYPH</name>
<dbReference type="GO" id="GO:0008168">
    <property type="term" value="F:methyltransferase activity"/>
    <property type="evidence" value="ECO:0007669"/>
    <property type="project" value="UniProtKB-KW"/>
</dbReference>
<dbReference type="GO" id="GO:0015940">
    <property type="term" value="P:pantothenate biosynthetic process"/>
    <property type="evidence" value="ECO:0007669"/>
    <property type="project" value="UniProtKB-UniRule"/>
</dbReference>
<dbReference type="AlphaFoldDB" id="A0A1S7U9Z7"/>
<evidence type="ECO:0000313" key="11">
    <source>
        <dbReference type="EMBL" id="CVI63632.1"/>
    </source>
</evidence>
<dbReference type="HAMAP" id="MF_00156">
    <property type="entry name" value="PanB"/>
    <property type="match status" value="1"/>
</dbReference>
<comment type="caution">
    <text evidence="11">The sequence shown here is derived from an EMBL/GenBank/DDBJ whole genome shotgun (WGS) entry which is preliminary data.</text>
</comment>
<evidence type="ECO:0000313" key="12">
    <source>
        <dbReference type="Proteomes" id="UP000192140"/>
    </source>
</evidence>
<evidence type="ECO:0000256" key="1">
    <source>
        <dbReference type="ARBA" id="ARBA00005033"/>
    </source>
</evidence>
<dbReference type="PANTHER" id="PTHR20881">
    <property type="entry name" value="3-METHYL-2-OXOBUTANOATE HYDROXYMETHYLTRANSFERASE"/>
    <property type="match status" value="1"/>
</dbReference>
<dbReference type="SUPFAM" id="SSF51621">
    <property type="entry name" value="Phosphoenolpyruvate/pyruvate domain"/>
    <property type="match status" value="1"/>
</dbReference>
<proteinExistence type="inferred from homology"/>
<feature type="binding site" evidence="7 10">
    <location>
        <position position="120"/>
    </location>
    <ligand>
        <name>Mg(2+)</name>
        <dbReference type="ChEBI" id="CHEBI:18420"/>
    </ligand>
</feature>
<feature type="binding site" evidence="7 9">
    <location>
        <begin position="49"/>
        <end position="50"/>
    </location>
    <ligand>
        <name>3-methyl-2-oxobutanoate</name>
        <dbReference type="ChEBI" id="CHEBI:11851"/>
    </ligand>
</feature>
<feature type="binding site" evidence="7 10">
    <location>
        <position position="88"/>
    </location>
    <ligand>
        <name>Mg(2+)</name>
        <dbReference type="ChEBI" id="CHEBI:18420"/>
    </ligand>
</feature>
<feature type="active site" description="Proton acceptor" evidence="7 8">
    <location>
        <position position="187"/>
    </location>
</feature>
<comment type="catalytic activity">
    <reaction evidence="7">
        <text>(6R)-5,10-methylene-5,6,7,8-tetrahydrofolate + 3-methyl-2-oxobutanoate + H2O = 2-dehydropantoate + (6S)-5,6,7,8-tetrahydrofolate</text>
        <dbReference type="Rhea" id="RHEA:11824"/>
        <dbReference type="ChEBI" id="CHEBI:11561"/>
        <dbReference type="ChEBI" id="CHEBI:11851"/>
        <dbReference type="ChEBI" id="CHEBI:15377"/>
        <dbReference type="ChEBI" id="CHEBI:15636"/>
        <dbReference type="ChEBI" id="CHEBI:57453"/>
        <dbReference type="EC" id="2.1.2.11"/>
    </reaction>
</comment>
<comment type="cofactor">
    <cofactor evidence="7 10">
        <name>Mg(2+)</name>
        <dbReference type="ChEBI" id="CHEBI:18420"/>
    </cofactor>
    <text evidence="7 10">Binds 1 Mg(2+) ion per subunit.</text>
</comment>
<protein>
    <recommendedName>
        <fullName evidence="7">3-methyl-2-oxobutanoate hydroxymethyltransferase</fullName>
        <ecNumber evidence="7">2.1.2.11</ecNumber>
    </recommendedName>
    <alternativeName>
        <fullName evidence="7">Ketopantoate hydroxymethyltransferase</fullName>
        <shortName evidence="7">KPHMT</shortName>
    </alternativeName>
</protein>
<evidence type="ECO:0000256" key="3">
    <source>
        <dbReference type="ARBA" id="ARBA00011424"/>
    </source>
</evidence>
<dbReference type="InterPro" id="IPR003700">
    <property type="entry name" value="Pantoate_hydroxy_MeTrfase"/>
</dbReference>
<dbReference type="GO" id="GO:0005737">
    <property type="term" value="C:cytoplasm"/>
    <property type="evidence" value="ECO:0007669"/>
    <property type="project" value="UniProtKB-SubCell"/>
</dbReference>
<comment type="subunit">
    <text evidence="3 7">Homodecamer; pentamer of dimers.</text>
</comment>
<comment type="pathway">
    <text evidence="1 7">Cofactor biosynthesis; (R)-pantothenate biosynthesis; (R)-pantoate from 3-methyl-2-oxobutanoate: step 1/2.</text>
</comment>
<dbReference type="FunFam" id="3.20.20.60:FF:000003">
    <property type="entry name" value="3-methyl-2-oxobutanoate hydroxymethyltransferase"/>
    <property type="match status" value="1"/>
</dbReference>
<dbReference type="UniPathway" id="UPA00028">
    <property type="reaction ID" value="UER00003"/>
</dbReference>
<evidence type="ECO:0000256" key="10">
    <source>
        <dbReference type="PIRSR" id="PIRSR000388-3"/>
    </source>
</evidence>
<keyword evidence="5 7" id="KW-0808">Transferase</keyword>
<comment type="similarity">
    <text evidence="2 7">Belongs to the PanB family.</text>
</comment>
<feature type="binding site" evidence="7 9">
    <location>
        <position position="88"/>
    </location>
    <ligand>
        <name>3-methyl-2-oxobutanoate</name>
        <dbReference type="ChEBI" id="CHEBI:11851"/>
    </ligand>
</feature>
<dbReference type="PANTHER" id="PTHR20881:SF0">
    <property type="entry name" value="3-METHYL-2-OXOBUTANOATE HYDROXYMETHYLTRANSFERASE"/>
    <property type="match status" value="1"/>
</dbReference>
<evidence type="ECO:0000256" key="4">
    <source>
        <dbReference type="ARBA" id="ARBA00022655"/>
    </source>
</evidence>
<reference evidence="11" key="1">
    <citation type="submission" date="2016-01" db="EMBL/GenBank/DDBJ databases">
        <authorList>
            <person name="Regsiter A."/>
            <person name="william w."/>
        </authorList>
    </citation>
    <scope>NUCLEOTIDE SEQUENCE</scope>
    <source>
        <strain evidence="11">NCPPB 1641</strain>
    </source>
</reference>
<dbReference type="EMBL" id="FCNP01000049">
    <property type="protein sequence ID" value="CVI63632.1"/>
    <property type="molecule type" value="Genomic_DNA"/>
</dbReference>